<accession>A0A139HZE1</accession>
<evidence type="ECO:0000313" key="4">
    <source>
        <dbReference type="Proteomes" id="UP000073492"/>
    </source>
</evidence>
<feature type="transmembrane region" description="Helical" evidence="2">
    <location>
        <begin position="223"/>
        <end position="244"/>
    </location>
</feature>
<organism evidence="3 4">
    <name type="scientific">Pseudocercospora musae</name>
    <dbReference type="NCBI Taxonomy" id="113226"/>
    <lineage>
        <taxon>Eukaryota</taxon>
        <taxon>Fungi</taxon>
        <taxon>Dikarya</taxon>
        <taxon>Ascomycota</taxon>
        <taxon>Pezizomycotina</taxon>
        <taxon>Dothideomycetes</taxon>
        <taxon>Dothideomycetidae</taxon>
        <taxon>Mycosphaerellales</taxon>
        <taxon>Mycosphaerellaceae</taxon>
        <taxon>Pseudocercospora</taxon>
    </lineage>
</organism>
<dbReference type="Proteomes" id="UP000073492">
    <property type="component" value="Unassembled WGS sequence"/>
</dbReference>
<evidence type="ECO:0000256" key="1">
    <source>
        <dbReference type="SAM" id="MobiDB-lite"/>
    </source>
</evidence>
<proteinExistence type="predicted"/>
<comment type="caution">
    <text evidence="3">The sequence shown here is derived from an EMBL/GenBank/DDBJ whole genome shotgun (WGS) entry which is preliminary data.</text>
</comment>
<sequence>MCRCIETVAKSGCIDSGGSPGFYVSVAASQDAPASNVRICPQRAQEPSAHNTPSLPPPPGVRVANSSSANQNGIKHATGYLPRGRDDQITGGDIASVVVVGNTDACVGAVIGRCVQMEMRTLVLLLAPRMVGNGSAVGVLGGGKLGSRGSNGERGVGWLKAEGKNRENGDDVQAFKERARHCRQALKEGSTWQREQIEIGRLADAAWLWRFLLKFNNNNDNTVIIIINHAGGGVAAVGALLAIFRPQPHQ</sequence>
<feature type="compositionally biased region" description="Polar residues" evidence="1">
    <location>
        <begin position="64"/>
        <end position="73"/>
    </location>
</feature>
<name>A0A139HZE1_9PEZI</name>
<protein>
    <submittedName>
        <fullName evidence="3">Uncharacterized protein</fullName>
    </submittedName>
</protein>
<feature type="region of interest" description="Disordered" evidence="1">
    <location>
        <begin position="43"/>
        <end position="82"/>
    </location>
</feature>
<keyword evidence="2" id="KW-0472">Membrane</keyword>
<dbReference type="EMBL" id="LFZO01000520">
    <property type="protein sequence ID" value="KXT07860.1"/>
    <property type="molecule type" value="Genomic_DNA"/>
</dbReference>
<keyword evidence="4" id="KW-1185">Reference proteome</keyword>
<evidence type="ECO:0000256" key="2">
    <source>
        <dbReference type="SAM" id="Phobius"/>
    </source>
</evidence>
<gene>
    <name evidence="3" type="ORF">AC579_9729</name>
</gene>
<keyword evidence="2" id="KW-0812">Transmembrane</keyword>
<keyword evidence="2" id="KW-1133">Transmembrane helix</keyword>
<reference evidence="3 4" key="1">
    <citation type="submission" date="2015-07" db="EMBL/GenBank/DDBJ databases">
        <title>Comparative genomics of the Sigatoka disease complex on banana suggests a link between parallel evolutionary changes in Pseudocercospora fijiensis and Pseudocercospora eumusae and increased virulence on the banana host.</title>
        <authorList>
            <person name="Chang T.-C."/>
            <person name="Salvucci A."/>
            <person name="Crous P.W."/>
            <person name="Stergiopoulos I."/>
        </authorList>
    </citation>
    <scope>NUCLEOTIDE SEQUENCE [LARGE SCALE GENOMIC DNA]</scope>
    <source>
        <strain evidence="3 4">CBS 116634</strain>
    </source>
</reference>
<evidence type="ECO:0000313" key="3">
    <source>
        <dbReference type="EMBL" id="KXT07860.1"/>
    </source>
</evidence>
<dbReference type="AlphaFoldDB" id="A0A139HZE1"/>